<dbReference type="SUPFAM" id="SSF81338">
    <property type="entry name" value="Aquaporin-like"/>
    <property type="match status" value="1"/>
</dbReference>
<dbReference type="PANTHER" id="PTHR45687">
    <property type="entry name" value="AQUAPORIN OR AQUAGLYCEROPORIN RELATED"/>
    <property type="match status" value="1"/>
</dbReference>
<dbReference type="AlphaFoldDB" id="A0AAV5CQD6"/>
<dbReference type="Pfam" id="PF00230">
    <property type="entry name" value="MIP"/>
    <property type="match status" value="2"/>
</dbReference>
<dbReference type="Gene3D" id="1.20.1080.10">
    <property type="entry name" value="Glycerol uptake facilitator protein"/>
    <property type="match status" value="2"/>
</dbReference>
<dbReference type="GO" id="GO:0016020">
    <property type="term" value="C:membrane"/>
    <property type="evidence" value="ECO:0007669"/>
    <property type="project" value="UniProtKB-SubCell"/>
</dbReference>
<keyword evidence="2 6" id="KW-0812">Transmembrane</keyword>
<protein>
    <submittedName>
        <fullName evidence="7">Uncharacterized protein</fullName>
    </submittedName>
</protein>
<organism evidence="7 9">
    <name type="scientific">Eleusine coracana subsp. coracana</name>
    <dbReference type="NCBI Taxonomy" id="191504"/>
    <lineage>
        <taxon>Eukaryota</taxon>
        <taxon>Viridiplantae</taxon>
        <taxon>Streptophyta</taxon>
        <taxon>Embryophyta</taxon>
        <taxon>Tracheophyta</taxon>
        <taxon>Spermatophyta</taxon>
        <taxon>Magnoliopsida</taxon>
        <taxon>Liliopsida</taxon>
        <taxon>Poales</taxon>
        <taxon>Poaceae</taxon>
        <taxon>PACMAD clade</taxon>
        <taxon>Chloridoideae</taxon>
        <taxon>Cynodonteae</taxon>
        <taxon>Eleusininae</taxon>
        <taxon>Eleusine</taxon>
    </lineage>
</organism>
<keyword evidence="6" id="KW-0813">Transport</keyword>
<accession>A0AAV5CQD6</accession>
<dbReference type="PRINTS" id="PR00783">
    <property type="entry name" value="MINTRINSICP"/>
</dbReference>
<evidence type="ECO:0000256" key="4">
    <source>
        <dbReference type="ARBA" id="ARBA00022989"/>
    </source>
</evidence>
<evidence type="ECO:0000313" key="9">
    <source>
        <dbReference type="Proteomes" id="UP001054889"/>
    </source>
</evidence>
<sequence>MFGGTIFALVYCTAGFDATELSSWSFHRAGVAEFTATVMGVNRFPSKCATAHCRIQSMAWAFGVSGGYINSAVTLGLFLARKLSLPRALCYAVMHCPGTIRGAGVVKTLVGSPTYGLHQGRRARGRDRVHLPSGVRGERGSATLCAGLPCIYPVAYTAAHGFAVFLVHLATILITGTGINRARSLSAAIIYDRARTHGWHNHVRFKVCDVSEYVVLVIQK</sequence>
<dbReference type="InterPro" id="IPR000425">
    <property type="entry name" value="MIP"/>
</dbReference>
<keyword evidence="9" id="KW-1185">Reference proteome</keyword>
<dbReference type="GO" id="GO:0015267">
    <property type="term" value="F:channel activity"/>
    <property type="evidence" value="ECO:0007669"/>
    <property type="project" value="InterPro"/>
</dbReference>
<reference evidence="7" key="1">
    <citation type="journal article" date="2018" name="DNA Res.">
        <title>Multiple hybrid de novo genome assembly of finger millet, an orphan allotetraploid crop.</title>
        <authorList>
            <person name="Hatakeyama M."/>
            <person name="Aluri S."/>
            <person name="Balachadran M.T."/>
            <person name="Sivarajan S.R."/>
            <person name="Patrignani A."/>
            <person name="Gruter S."/>
            <person name="Poveda L."/>
            <person name="Shimizu-Inatsugi R."/>
            <person name="Baeten J."/>
            <person name="Francoijs K.J."/>
            <person name="Nataraja K.N."/>
            <person name="Reddy Y.A.N."/>
            <person name="Phadnis S."/>
            <person name="Ravikumar R.L."/>
            <person name="Schlapbach R."/>
            <person name="Sreeman S.M."/>
            <person name="Shimizu K.K."/>
        </authorList>
    </citation>
    <scope>NUCLEOTIDE SEQUENCE</scope>
</reference>
<evidence type="ECO:0000256" key="5">
    <source>
        <dbReference type="ARBA" id="ARBA00023136"/>
    </source>
</evidence>
<comment type="similarity">
    <text evidence="6">Belongs to the MIP/aquaporin (TC 1.A.8) family.</text>
</comment>
<dbReference type="EMBL" id="BQKI01000008">
    <property type="protein sequence ID" value="GJN00533.1"/>
    <property type="molecule type" value="Genomic_DNA"/>
</dbReference>
<evidence type="ECO:0000256" key="1">
    <source>
        <dbReference type="ARBA" id="ARBA00004141"/>
    </source>
</evidence>
<dbReference type="Proteomes" id="UP001054889">
    <property type="component" value="Unassembled WGS sequence"/>
</dbReference>
<proteinExistence type="inferred from homology"/>
<keyword evidence="3" id="KW-0677">Repeat</keyword>
<gene>
    <name evidence="7" type="primary">ga17475</name>
    <name evidence="8" type="synonym">ga17722</name>
    <name evidence="7" type="ORF">PR202_ga17475</name>
    <name evidence="8" type="ORF">PR202_ga17722</name>
</gene>
<dbReference type="InterPro" id="IPR023271">
    <property type="entry name" value="Aquaporin-like"/>
</dbReference>
<keyword evidence="4" id="KW-1133">Transmembrane helix</keyword>
<evidence type="ECO:0000256" key="3">
    <source>
        <dbReference type="ARBA" id="ARBA00022737"/>
    </source>
</evidence>
<evidence type="ECO:0000256" key="2">
    <source>
        <dbReference type="ARBA" id="ARBA00022692"/>
    </source>
</evidence>
<evidence type="ECO:0000256" key="6">
    <source>
        <dbReference type="RuleBase" id="RU000477"/>
    </source>
</evidence>
<comment type="subcellular location">
    <subcellularLocation>
        <location evidence="1">Membrane</location>
        <topology evidence="1">Multi-pass membrane protein</topology>
    </subcellularLocation>
</comment>
<keyword evidence="5" id="KW-0472">Membrane</keyword>
<dbReference type="EMBL" id="BQKI01000008">
    <property type="protein sequence ID" value="GJN00301.1"/>
    <property type="molecule type" value="Genomic_DNA"/>
</dbReference>
<name>A0AAV5CQD6_ELECO</name>
<reference evidence="7" key="2">
    <citation type="submission" date="2021-12" db="EMBL/GenBank/DDBJ databases">
        <title>Resequencing data analysis of finger millet.</title>
        <authorList>
            <person name="Hatakeyama M."/>
            <person name="Aluri S."/>
            <person name="Balachadran M.T."/>
            <person name="Sivarajan S.R."/>
            <person name="Poveda L."/>
            <person name="Shimizu-Inatsugi R."/>
            <person name="Schlapbach R."/>
            <person name="Sreeman S.M."/>
            <person name="Shimizu K.K."/>
        </authorList>
    </citation>
    <scope>NUCLEOTIDE SEQUENCE</scope>
</reference>
<evidence type="ECO:0000313" key="7">
    <source>
        <dbReference type="EMBL" id="GJN00301.1"/>
    </source>
</evidence>
<evidence type="ECO:0000313" key="8">
    <source>
        <dbReference type="EMBL" id="GJN00533.1"/>
    </source>
</evidence>
<comment type="caution">
    <text evidence="7">The sequence shown here is derived from an EMBL/GenBank/DDBJ whole genome shotgun (WGS) entry which is preliminary data.</text>
</comment>
<dbReference type="InterPro" id="IPR034294">
    <property type="entry name" value="Aquaporin_transptr"/>
</dbReference>